<evidence type="ECO:0000256" key="3">
    <source>
        <dbReference type="ARBA" id="ARBA00013085"/>
    </source>
</evidence>
<dbReference type="Pfam" id="PF02811">
    <property type="entry name" value="PHP"/>
    <property type="match status" value="1"/>
</dbReference>
<evidence type="ECO:0000256" key="6">
    <source>
        <dbReference type="ARBA" id="ARBA00023102"/>
    </source>
</evidence>
<dbReference type="AlphaFoldDB" id="A0A371J990"/>
<evidence type="ECO:0000313" key="10">
    <source>
        <dbReference type="EMBL" id="RDY29228.1"/>
    </source>
</evidence>
<accession>A0A371J990</accession>
<protein>
    <recommendedName>
        <fullName evidence="3 8">Histidinol-phosphatase</fullName>
        <shortName evidence="8">HolPase</shortName>
        <ecNumber evidence="3 8">3.1.3.15</ecNumber>
    </recommendedName>
</protein>
<sequence>MKDGHVHSPYCPHGSNDDFEDYIKNAIEVGLTEITFTEHLPLPNGFVDPSHEKDSAMKIESIECYIDTVKKLKERYRDKIKINAGVEVDYLEGYEEEIKYILDKYGPDLDDSIISVHMINVGGKYCLIDYSVEEFGKLISILNGVGNVYTKYYQTIKNAIDSDLGEYKPKRIGHLNIVRKFNQVFPYDYSNNLLLEEIVKSIKENGYEVDYNIAGYRKEECKEAYISGELLDLIEKYEIPMVLGSDSHQAKDIKCYKSISGIENKSLK</sequence>
<dbReference type="EC" id="3.1.3.15" evidence="3 8"/>
<evidence type="ECO:0000256" key="1">
    <source>
        <dbReference type="ARBA" id="ARBA00004970"/>
    </source>
</evidence>
<evidence type="ECO:0000256" key="4">
    <source>
        <dbReference type="ARBA" id="ARBA00022605"/>
    </source>
</evidence>
<dbReference type="EMBL" id="NOJY02000003">
    <property type="protein sequence ID" value="RDY29228.1"/>
    <property type="molecule type" value="Genomic_DNA"/>
</dbReference>
<dbReference type="InterPro" id="IPR010140">
    <property type="entry name" value="Histidinol_P_phosphatase_HisJ"/>
</dbReference>
<proteinExistence type="inferred from homology"/>
<evidence type="ECO:0000313" key="11">
    <source>
        <dbReference type="Proteomes" id="UP000215694"/>
    </source>
</evidence>
<comment type="similarity">
    <text evidence="2 8">Belongs to the PHP hydrolase family. HisK subfamily.</text>
</comment>
<dbReference type="InterPro" id="IPR016195">
    <property type="entry name" value="Pol/histidinol_Pase-like"/>
</dbReference>
<organism evidence="10 11">
    <name type="scientific">Romboutsia weinsteinii</name>
    <dbReference type="NCBI Taxonomy" id="2020949"/>
    <lineage>
        <taxon>Bacteria</taxon>
        <taxon>Bacillati</taxon>
        <taxon>Bacillota</taxon>
        <taxon>Clostridia</taxon>
        <taxon>Peptostreptococcales</taxon>
        <taxon>Peptostreptococcaceae</taxon>
        <taxon>Romboutsia</taxon>
    </lineage>
</organism>
<name>A0A371J990_9FIRM</name>
<feature type="domain" description="PHP" evidence="9">
    <location>
        <begin position="3"/>
        <end position="212"/>
    </location>
</feature>
<comment type="caution">
    <text evidence="10">The sequence shown here is derived from an EMBL/GenBank/DDBJ whole genome shotgun (WGS) entry which is preliminary data.</text>
</comment>
<dbReference type="PANTHER" id="PTHR21039:SF0">
    <property type="entry name" value="HISTIDINOL-PHOSPHATASE"/>
    <property type="match status" value="1"/>
</dbReference>
<dbReference type="Gene3D" id="3.20.20.140">
    <property type="entry name" value="Metal-dependent hydrolases"/>
    <property type="match status" value="1"/>
</dbReference>
<dbReference type="RefSeq" id="WP_094368269.1">
    <property type="nucleotide sequence ID" value="NZ_NOJY02000003.1"/>
</dbReference>
<dbReference type="InterPro" id="IPR004013">
    <property type="entry name" value="PHP_dom"/>
</dbReference>
<dbReference type="NCBIfam" id="TIGR01856">
    <property type="entry name" value="hisJ_fam"/>
    <property type="match status" value="1"/>
</dbReference>
<keyword evidence="4 8" id="KW-0028">Amino-acid biosynthesis</keyword>
<keyword evidence="11" id="KW-1185">Reference proteome</keyword>
<keyword evidence="6 8" id="KW-0368">Histidine biosynthesis</keyword>
<dbReference type="PANTHER" id="PTHR21039">
    <property type="entry name" value="HISTIDINOL PHOSPHATASE-RELATED"/>
    <property type="match status" value="1"/>
</dbReference>
<evidence type="ECO:0000256" key="7">
    <source>
        <dbReference type="ARBA" id="ARBA00049158"/>
    </source>
</evidence>
<evidence type="ECO:0000259" key="9">
    <source>
        <dbReference type="Pfam" id="PF02811"/>
    </source>
</evidence>
<dbReference type="GO" id="GO:0004401">
    <property type="term" value="F:histidinol-phosphatase activity"/>
    <property type="evidence" value="ECO:0007669"/>
    <property type="project" value="UniProtKB-UniRule"/>
</dbReference>
<comment type="pathway">
    <text evidence="1 8">Amino-acid biosynthesis; L-histidine biosynthesis; L-histidine from 5-phospho-alpha-D-ribose 1-diphosphate: step 8/9.</text>
</comment>
<evidence type="ECO:0000256" key="5">
    <source>
        <dbReference type="ARBA" id="ARBA00022801"/>
    </source>
</evidence>
<dbReference type="SUPFAM" id="SSF89550">
    <property type="entry name" value="PHP domain-like"/>
    <property type="match status" value="1"/>
</dbReference>
<dbReference type="UniPathway" id="UPA00031">
    <property type="reaction ID" value="UER00013"/>
</dbReference>
<dbReference type="CDD" id="cd12110">
    <property type="entry name" value="PHP_HisPPase_Hisj_like"/>
    <property type="match status" value="1"/>
</dbReference>
<gene>
    <name evidence="10" type="ORF">CHL78_002670</name>
</gene>
<evidence type="ECO:0000256" key="8">
    <source>
        <dbReference type="RuleBase" id="RU366003"/>
    </source>
</evidence>
<dbReference type="OrthoDB" id="9775255at2"/>
<comment type="catalytic activity">
    <reaction evidence="7 8">
        <text>L-histidinol phosphate + H2O = L-histidinol + phosphate</text>
        <dbReference type="Rhea" id="RHEA:14465"/>
        <dbReference type="ChEBI" id="CHEBI:15377"/>
        <dbReference type="ChEBI" id="CHEBI:43474"/>
        <dbReference type="ChEBI" id="CHEBI:57699"/>
        <dbReference type="ChEBI" id="CHEBI:57980"/>
        <dbReference type="EC" id="3.1.3.15"/>
    </reaction>
</comment>
<dbReference type="Proteomes" id="UP000215694">
    <property type="component" value="Unassembled WGS sequence"/>
</dbReference>
<keyword evidence="5 8" id="KW-0378">Hydrolase</keyword>
<dbReference type="GO" id="GO:0005737">
    <property type="term" value="C:cytoplasm"/>
    <property type="evidence" value="ECO:0007669"/>
    <property type="project" value="TreeGrafter"/>
</dbReference>
<dbReference type="NCBIfam" id="NF005996">
    <property type="entry name" value="PRK08123.1"/>
    <property type="match status" value="1"/>
</dbReference>
<dbReference type="GO" id="GO:0000105">
    <property type="term" value="P:L-histidine biosynthetic process"/>
    <property type="evidence" value="ECO:0007669"/>
    <property type="project" value="UniProtKB-UniRule"/>
</dbReference>
<evidence type="ECO:0000256" key="2">
    <source>
        <dbReference type="ARBA" id="ARBA00009152"/>
    </source>
</evidence>
<reference evidence="10 11" key="1">
    <citation type="journal article" date="2017" name="Genome Announc.">
        <title>Draft Genome Sequence of Romboutsia weinsteinii sp. nov. Strain CCRI-19649(T) Isolated from Surface Water.</title>
        <authorList>
            <person name="Maheux A.F."/>
            <person name="Boudreau D.K."/>
            <person name="Berube E."/>
            <person name="Boissinot M."/>
            <person name="Cantin P."/>
            <person name="Raymond F."/>
            <person name="Corbeil J."/>
            <person name="Omar R.F."/>
            <person name="Bergeron M.G."/>
        </authorList>
    </citation>
    <scope>NUCLEOTIDE SEQUENCE [LARGE SCALE GENOMIC DNA]</scope>
    <source>
        <strain evidence="10 11">CCRI-19649</strain>
    </source>
</reference>